<proteinExistence type="predicted"/>
<sequence>MQPRNERTPRAIAVGAIWQGKKPRKEFTPSEPDSKLVILFSRVDVGGPWCLTDISKSDHAGLLDRIRGFESMTVYQVFSGNGLGKTYPLPLPNEQANDRLSELEYDDRDEINCLRIAGERRLYGFKEQSRFYALWWDPHHEIWPSRKKHT</sequence>
<dbReference type="AlphaFoldDB" id="A0A2A9FC53"/>
<comment type="caution">
    <text evidence="1">The sequence shown here is derived from an EMBL/GenBank/DDBJ whole genome shotgun (WGS) entry which is preliminary data.</text>
</comment>
<name>A0A2A9FC53_9PSEU</name>
<dbReference type="Proteomes" id="UP000243542">
    <property type="component" value="Unassembled WGS sequence"/>
</dbReference>
<protein>
    <submittedName>
        <fullName evidence="1">Uncharacterized protein</fullName>
    </submittedName>
</protein>
<evidence type="ECO:0000313" key="2">
    <source>
        <dbReference type="Proteomes" id="UP000243542"/>
    </source>
</evidence>
<gene>
    <name evidence="1" type="ORF">ATK36_3073</name>
</gene>
<accession>A0A2A9FC53</accession>
<reference evidence="1 2" key="1">
    <citation type="submission" date="2017-10" db="EMBL/GenBank/DDBJ databases">
        <title>Sequencing the genomes of 1000 actinobacteria strains.</title>
        <authorList>
            <person name="Klenk H.-P."/>
        </authorList>
    </citation>
    <scope>NUCLEOTIDE SEQUENCE [LARGE SCALE GENOMIC DNA]</scope>
    <source>
        <strain evidence="1 2">DSM 46092</strain>
    </source>
</reference>
<dbReference type="EMBL" id="PDJK01000002">
    <property type="protein sequence ID" value="PFG48005.1"/>
    <property type="molecule type" value="Genomic_DNA"/>
</dbReference>
<organism evidence="1 2">
    <name type="scientific">Amycolatopsis sulphurea</name>
    <dbReference type="NCBI Taxonomy" id="76022"/>
    <lineage>
        <taxon>Bacteria</taxon>
        <taxon>Bacillati</taxon>
        <taxon>Actinomycetota</taxon>
        <taxon>Actinomycetes</taxon>
        <taxon>Pseudonocardiales</taxon>
        <taxon>Pseudonocardiaceae</taxon>
        <taxon>Amycolatopsis</taxon>
    </lineage>
</organism>
<evidence type="ECO:0000313" key="1">
    <source>
        <dbReference type="EMBL" id="PFG48005.1"/>
    </source>
</evidence>
<keyword evidence="2" id="KW-1185">Reference proteome</keyword>